<dbReference type="SUPFAM" id="SSF53681">
    <property type="entry name" value="Aspartate/glutamate racemase"/>
    <property type="match status" value="2"/>
</dbReference>
<dbReference type="Proteomes" id="UP001595533">
    <property type="component" value="Unassembled WGS sequence"/>
</dbReference>
<dbReference type="InterPro" id="IPR004380">
    <property type="entry name" value="Asp_race"/>
</dbReference>
<comment type="caution">
    <text evidence="3">The sequence shown here is derived from an EMBL/GenBank/DDBJ whole genome shotgun (WGS) entry which is preliminary data.</text>
</comment>
<dbReference type="InterPro" id="IPR001920">
    <property type="entry name" value="Asp/Glu_race"/>
</dbReference>
<protein>
    <submittedName>
        <fullName evidence="3">Aspartate/glutamate racemase family protein</fullName>
    </submittedName>
</protein>
<keyword evidence="4" id="KW-1185">Reference proteome</keyword>
<name>A0ABV7J922_9GAMM</name>
<proteinExistence type="inferred from homology"/>
<sequence>MSQKIKTKHIGIVGCSAEGAALCYTTLCTQAPKLMGPHAHPEVSMHTHSLADYVTCLEAADLDGVAALMHSSAEKLIGMGADLLICPDNTIHQALGLIRERISVPWLHIAEVVTLEAKRLGYQQPGILGTRWLVESSVYPNALEGQGLRWQKPNPVQTNLMSDIIMDELVCGTFNESSTSQLIDIIDDLKDRDCDAVILGCTELPLVLNDDNSLLPTLNSNRLLAEAALRAALN</sequence>
<dbReference type="PANTHER" id="PTHR21198:SF7">
    <property type="entry name" value="ASPARTATE-GLUTAMATE RACEMASE FAMILY"/>
    <property type="match status" value="1"/>
</dbReference>
<keyword evidence="2" id="KW-0413">Isomerase</keyword>
<gene>
    <name evidence="3" type="ORF">ACFODZ_00690</name>
</gene>
<dbReference type="PANTHER" id="PTHR21198">
    <property type="entry name" value="GLUTAMATE RACEMASE"/>
    <property type="match status" value="1"/>
</dbReference>
<dbReference type="InterPro" id="IPR033134">
    <property type="entry name" value="Asp/Glu_racemase_AS_2"/>
</dbReference>
<dbReference type="NCBIfam" id="TIGR00035">
    <property type="entry name" value="asp_race"/>
    <property type="match status" value="1"/>
</dbReference>
<dbReference type="EMBL" id="JBHRTS010000001">
    <property type="protein sequence ID" value="MFC3192743.1"/>
    <property type="molecule type" value="Genomic_DNA"/>
</dbReference>
<dbReference type="Pfam" id="PF01177">
    <property type="entry name" value="Asp_Glu_race"/>
    <property type="match status" value="1"/>
</dbReference>
<dbReference type="RefSeq" id="WP_077409427.1">
    <property type="nucleotide sequence ID" value="NZ_JBHRTS010000001.1"/>
</dbReference>
<dbReference type="InterPro" id="IPR015942">
    <property type="entry name" value="Asp/Glu/hydantoin_racemase"/>
</dbReference>
<evidence type="ECO:0000256" key="2">
    <source>
        <dbReference type="ARBA" id="ARBA00023235"/>
    </source>
</evidence>
<dbReference type="Gene3D" id="3.40.50.1860">
    <property type="match status" value="2"/>
</dbReference>
<accession>A0ABV7J922</accession>
<evidence type="ECO:0000313" key="3">
    <source>
        <dbReference type="EMBL" id="MFC3192743.1"/>
    </source>
</evidence>
<evidence type="ECO:0000313" key="4">
    <source>
        <dbReference type="Proteomes" id="UP001595533"/>
    </source>
</evidence>
<evidence type="ECO:0000256" key="1">
    <source>
        <dbReference type="ARBA" id="ARBA00007847"/>
    </source>
</evidence>
<reference evidence="4" key="1">
    <citation type="journal article" date="2019" name="Int. J. Syst. Evol. Microbiol.">
        <title>The Global Catalogue of Microorganisms (GCM) 10K type strain sequencing project: providing services to taxonomists for standard genome sequencing and annotation.</title>
        <authorList>
            <consortium name="The Broad Institute Genomics Platform"/>
            <consortium name="The Broad Institute Genome Sequencing Center for Infectious Disease"/>
            <person name="Wu L."/>
            <person name="Ma J."/>
        </authorList>
    </citation>
    <scope>NUCLEOTIDE SEQUENCE [LARGE SCALE GENOMIC DNA]</scope>
    <source>
        <strain evidence="4">KCTC 42953</strain>
    </source>
</reference>
<comment type="similarity">
    <text evidence="1">Belongs to the aspartate/glutamate racemases family.</text>
</comment>
<organism evidence="3 4">
    <name type="scientific">Marinicella sediminis</name>
    <dbReference type="NCBI Taxonomy" id="1792834"/>
    <lineage>
        <taxon>Bacteria</taxon>
        <taxon>Pseudomonadati</taxon>
        <taxon>Pseudomonadota</taxon>
        <taxon>Gammaproteobacteria</taxon>
        <taxon>Lysobacterales</taxon>
        <taxon>Marinicellaceae</taxon>
        <taxon>Marinicella</taxon>
    </lineage>
</organism>
<dbReference type="PROSITE" id="PS00924">
    <property type="entry name" value="ASP_GLU_RACEMASE_2"/>
    <property type="match status" value="1"/>
</dbReference>